<feature type="transmembrane region" description="Helical" evidence="7">
    <location>
        <begin position="41"/>
        <end position="68"/>
    </location>
</feature>
<dbReference type="Gene3D" id="1.20.1740.10">
    <property type="entry name" value="Amino acid/polyamine transporter I"/>
    <property type="match status" value="1"/>
</dbReference>
<feature type="transmembrane region" description="Helical" evidence="7">
    <location>
        <begin position="380"/>
        <end position="401"/>
    </location>
</feature>
<dbReference type="PANTHER" id="PTHR45649:SF7">
    <property type="entry name" value="CHOLINE TRANSPORT PROTEIN"/>
    <property type="match status" value="1"/>
</dbReference>
<evidence type="ECO:0000256" key="5">
    <source>
        <dbReference type="ARBA" id="ARBA00023136"/>
    </source>
</evidence>
<dbReference type="EMBL" id="JBBWRZ010000003">
    <property type="protein sequence ID" value="KAK8240637.1"/>
    <property type="molecule type" value="Genomic_DNA"/>
</dbReference>
<evidence type="ECO:0000256" key="1">
    <source>
        <dbReference type="ARBA" id="ARBA00004141"/>
    </source>
</evidence>
<feature type="transmembrane region" description="Helical" evidence="7">
    <location>
        <begin position="129"/>
        <end position="157"/>
    </location>
</feature>
<feature type="transmembrane region" description="Helical" evidence="7">
    <location>
        <begin position="407"/>
        <end position="428"/>
    </location>
</feature>
<evidence type="ECO:0000256" key="6">
    <source>
        <dbReference type="SAM" id="MobiDB-lite"/>
    </source>
</evidence>
<feature type="transmembrane region" description="Helical" evidence="7">
    <location>
        <begin position="195"/>
        <end position="213"/>
    </location>
</feature>
<feature type="transmembrane region" description="Helical" evidence="7">
    <location>
        <begin position="475"/>
        <end position="496"/>
    </location>
</feature>
<evidence type="ECO:0000256" key="3">
    <source>
        <dbReference type="ARBA" id="ARBA00022692"/>
    </source>
</evidence>
<gene>
    <name evidence="8" type="ORF">HDK90DRAFT_190094</name>
</gene>
<dbReference type="Proteomes" id="UP001492380">
    <property type="component" value="Unassembled WGS sequence"/>
</dbReference>
<comment type="subcellular location">
    <subcellularLocation>
        <location evidence="1">Membrane</location>
        <topology evidence="1">Multi-pass membrane protein</topology>
    </subcellularLocation>
</comment>
<feature type="region of interest" description="Disordered" evidence="6">
    <location>
        <begin position="525"/>
        <end position="546"/>
    </location>
</feature>
<keyword evidence="9" id="KW-1185">Reference proteome</keyword>
<keyword evidence="4 7" id="KW-1133">Transmembrane helix</keyword>
<feature type="transmembrane region" description="Helical" evidence="7">
    <location>
        <begin position="274"/>
        <end position="298"/>
    </location>
</feature>
<dbReference type="Pfam" id="PF13520">
    <property type="entry name" value="AA_permease_2"/>
    <property type="match status" value="1"/>
</dbReference>
<evidence type="ECO:0000256" key="2">
    <source>
        <dbReference type="ARBA" id="ARBA00022448"/>
    </source>
</evidence>
<proteinExistence type="predicted"/>
<accession>A0ABR1YWY1</accession>
<dbReference type="PIRSF" id="PIRSF006060">
    <property type="entry name" value="AA_transporter"/>
    <property type="match status" value="1"/>
</dbReference>
<organism evidence="8 9">
    <name type="scientific">Phyllosticta capitalensis</name>
    <dbReference type="NCBI Taxonomy" id="121624"/>
    <lineage>
        <taxon>Eukaryota</taxon>
        <taxon>Fungi</taxon>
        <taxon>Dikarya</taxon>
        <taxon>Ascomycota</taxon>
        <taxon>Pezizomycotina</taxon>
        <taxon>Dothideomycetes</taxon>
        <taxon>Dothideomycetes incertae sedis</taxon>
        <taxon>Botryosphaeriales</taxon>
        <taxon>Phyllostictaceae</taxon>
        <taxon>Phyllosticta</taxon>
    </lineage>
</organism>
<comment type="caution">
    <text evidence="8">The sequence shown here is derived from an EMBL/GenBank/DDBJ whole genome shotgun (WGS) entry which is preliminary data.</text>
</comment>
<dbReference type="InterPro" id="IPR002293">
    <property type="entry name" value="AA/rel_permease1"/>
</dbReference>
<feature type="transmembrane region" description="Helical" evidence="7">
    <location>
        <begin position="75"/>
        <end position="94"/>
    </location>
</feature>
<feature type="transmembrane region" description="Helical" evidence="7">
    <location>
        <begin position="318"/>
        <end position="343"/>
    </location>
</feature>
<evidence type="ECO:0000313" key="9">
    <source>
        <dbReference type="Proteomes" id="UP001492380"/>
    </source>
</evidence>
<protein>
    <submittedName>
        <fullName evidence="8">Choline transport protein</fullName>
    </submittedName>
</protein>
<keyword evidence="5 7" id="KW-0472">Membrane</keyword>
<feature type="transmembrane region" description="Helical" evidence="7">
    <location>
        <begin position="449"/>
        <end position="469"/>
    </location>
</feature>
<evidence type="ECO:0000256" key="7">
    <source>
        <dbReference type="SAM" id="Phobius"/>
    </source>
</evidence>
<feature type="transmembrane region" description="Helical" evidence="7">
    <location>
        <begin position="169"/>
        <end position="189"/>
    </location>
</feature>
<reference evidence="8 9" key="1">
    <citation type="submission" date="2024-04" db="EMBL/GenBank/DDBJ databases">
        <title>Phyllosticta paracitricarpa is synonymous to the EU quarantine fungus P. citricarpa based on phylogenomic analyses.</title>
        <authorList>
            <consortium name="Lawrence Berkeley National Laboratory"/>
            <person name="Van Ingen-Buijs V.A."/>
            <person name="Van Westerhoven A.C."/>
            <person name="Haridas S."/>
            <person name="Skiadas P."/>
            <person name="Martin F."/>
            <person name="Groenewald J.Z."/>
            <person name="Crous P.W."/>
            <person name="Seidl M.F."/>
        </authorList>
    </citation>
    <scope>NUCLEOTIDE SEQUENCE [LARGE SCALE GENOMIC DNA]</scope>
    <source>
        <strain evidence="8 9">CBS 123374</strain>
    </source>
</reference>
<name>A0ABR1YWY1_9PEZI</name>
<evidence type="ECO:0000313" key="8">
    <source>
        <dbReference type="EMBL" id="KAK8240637.1"/>
    </source>
</evidence>
<dbReference type="PANTHER" id="PTHR45649">
    <property type="entry name" value="AMINO-ACID PERMEASE BAT1"/>
    <property type="match status" value="1"/>
</dbReference>
<keyword evidence="2" id="KW-0813">Transport</keyword>
<evidence type="ECO:0000256" key="4">
    <source>
        <dbReference type="ARBA" id="ARBA00022989"/>
    </source>
</evidence>
<keyword evidence="3 7" id="KW-0812">Transmembrane</keyword>
<sequence length="546" mass="59110">MGEIKESSPARAPSFEKGTVVDADAAKLAEMGYTQDMQRNFSVWSVLGVGFSVTNSWFGISAGLVAGINSGGPVLIIYGIIIVCLISVCVGISLSELASAMPNSGGQYFWANELAPKKYANFASYLTGWFAWAGAMFTSASIALAVGSALVGCWQLSHPDFEIKSWHPFVAYQVVNIFCFFFNTVGKIVPTVASISLYTSLLSFFIIMVAVPAKAPTHQDAQFVFATFINNTGWSQNGIAFIVGLVNTNWAFACLDCATHLSEEVARPERMIPIAIMGTVAIGFVTSWFFAISMFFSIVGPFQDLVDTSTGVPILELFYAALGSKAGAIVLEALIIATGIGCLTASHTWQSRLCWSFARDRGVPGHSYLSNVHPALDVPLNAHILSCVIVAAVGCLYLGSYTAFNSMVTACIVLLYISYTIPIVCQLVRGRNNVPHGPFWLGPFGHFSNYVLLAYTIFTLIMFSFPYSMPVVPSNMNYVCAVYGVIGVIITVDWLVRGKRKYRGQEMRKGEVDMVVERVVGHAHVHGHGDEGTTTVQPKEQNGIAV</sequence>